<dbReference type="Proteomes" id="UP000011682">
    <property type="component" value="Unassembled WGS sequence"/>
</dbReference>
<evidence type="ECO:0000256" key="5">
    <source>
        <dbReference type="SAM" id="SignalP"/>
    </source>
</evidence>
<evidence type="ECO:0000313" key="8">
    <source>
        <dbReference type="Proteomes" id="UP000011682"/>
    </source>
</evidence>
<gene>
    <name evidence="7" type="ORF">D187_003399</name>
</gene>
<dbReference type="eggNOG" id="COG4105">
    <property type="taxonomic scope" value="Bacteria"/>
</dbReference>
<dbReference type="EMBL" id="ANAH02000020">
    <property type="protein sequence ID" value="EPX59022.1"/>
    <property type="molecule type" value="Genomic_DNA"/>
</dbReference>
<evidence type="ECO:0000256" key="1">
    <source>
        <dbReference type="ARBA" id="ARBA00022729"/>
    </source>
</evidence>
<comment type="caution">
    <text evidence="7">The sequence shown here is derived from an EMBL/GenBank/DDBJ whole genome shotgun (WGS) entry which is preliminary data.</text>
</comment>
<dbReference type="NCBIfam" id="TIGR03302">
    <property type="entry name" value="OM_YfiO"/>
    <property type="match status" value="1"/>
</dbReference>
<dbReference type="InterPro" id="IPR017689">
    <property type="entry name" value="BamD"/>
</dbReference>
<reference evidence="7" key="1">
    <citation type="submission" date="2013-05" db="EMBL/GenBank/DDBJ databases">
        <title>Genome assembly of Cystobacter fuscus DSM 2262.</title>
        <authorList>
            <person name="Sharma G."/>
            <person name="Khatri I."/>
            <person name="Kaur C."/>
            <person name="Mayilraj S."/>
            <person name="Subramanian S."/>
        </authorList>
    </citation>
    <scope>NUCLEOTIDE SEQUENCE [LARGE SCALE GENOMIC DNA]</scope>
    <source>
        <strain evidence="7">DSM 2262</strain>
    </source>
</reference>
<feature type="signal peptide" evidence="5">
    <location>
        <begin position="1"/>
        <end position="24"/>
    </location>
</feature>
<keyword evidence="1 5" id="KW-0732">Signal</keyword>
<evidence type="ECO:0000256" key="2">
    <source>
        <dbReference type="ARBA" id="ARBA00023136"/>
    </source>
</evidence>
<evidence type="ECO:0000256" key="3">
    <source>
        <dbReference type="ARBA" id="ARBA00023237"/>
    </source>
</evidence>
<dbReference type="InterPro" id="IPR019734">
    <property type="entry name" value="TPR_rpt"/>
</dbReference>
<dbReference type="PROSITE" id="PS50005">
    <property type="entry name" value="TPR"/>
    <property type="match status" value="1"/>
</dbReference>
<protein>
    <submittedName>
        <fullName evidence="7">Competence lipoprotein ComL</fullName>
    </submittedName>
</protein>
<dbReference type="AlphaFoldDB" id="S9P9R8"/>
<keyword evidence="2" id="KW-0472">Membrane</keyword>
<dbReference type="Gene3D" id="1.25.40.10">
    <property type="entry name" value="Tetratricopeptide repeat domain"/>
    <property type="match status" value="1"/>
</dbReference>
<dbReference type="Pfam" id="PF13525">
    <property type="entry name" value="YfiO"/>
    <property type="match status" value="1"/>
</dbReference>
<dbReference type="InterPro" id="IPR011990">
    <property type="entry name" value="TPR-like_helical_dom_sf"/>
</dbReference>
<sequence>MSPSMRLFRAVCLSAVLSTVPGCAALSTGQVGEPDYAAVAESNLRLGDESLERKDFLQAEKYYEHVRTKFPYLEVANEAELRLADLDFAQERYAEAREKFQTFIKLHPTHPKVDYAAYRTARTHFEDAPSEFFLVPPGAEKDQTEVQAAFSSLSAFIRQFPNSQYVAPAKEALDTTRLRLARHELYVASFYARRERWNAVVQRLETLLKNYPGTPLDERALFDLHAAYVRLTNAAEAQRTLQRVIEMLPGTPAAERARRMLGS</sequence>
<evidence type="ECO:0000259" key="6">
    <source>
        <dbReference type="Pfam" id="PF13525"/>
    </source>
</evidence>
<accession>S9P9R8</accession>
<feature type="chain" id="PRO_5004554563" evidence="5">
    <location>
        <begin position="25"/>
        <end position="263"/>
    </location>
</feature>
<feature type="repeat" description="TPR" evidence="4">
    <location>
        <begin position="77"/>
        <end position="110"/>
    </location>
</feature>
<evidence type="ECO:0000256" key="4">
    <source>
        <dbReference type="PROSITE-ProRule" id="PRU00339"/>
    </source>
</evidence>
<evidence type="ECO:0000313" key="7">
    <source>
        <dbReference type="EMBL" id="EPX59022.1"/>
    </source>
</evidence>
<keyword evidence="3" id="KW-0998">Cell outer membrane</keyword>
<dbReference type="InterPro" id="IPR039565">
    <property type="entry name" value="BamD-like"/>
</dbReference>
<name>S9P9R8_CYSF2</name>
<keyword evidence="8" id="KW-1185">Reference proteome</keyword>
<keyword evidence="7" id="KW-0449">Lipoprotein</keyword>
<keyword evidence="4" id="KW-0802">TPR repeat</keyword>
<organism evidence="7 8">
    <name type="scientific">Cystobacter fuscus (strain ATCC 25194 / DSM 2262 / NBRC 100088 / M29)</name>
    <dbReference type="NCBI Taxonomy" id="1242864"/>
    <lineage>
        <taxon>Bacteria</taxon>
        <taxon>Pseudomonadati</taxon>
        <taxon>Myxococcota</taxon>
        <taxon>Myxococcia</taxon>
        <taxon>Myxococcales</taxon>
        <taxon>Cystobacterineae</taxon>
        <taxon>Archangiaceae</taxon>
        <taxon>Cystobacter</taxon>
    </lineage>
</organism>
<proteinExistence type="predicted"/>
<feature type="domain" description="Outer membrane lipoprotein BamD-like" evidence="6">
    <location>
        <begin position="47"/>
        <end position="240"/>
    </location>
</feature>
<dbReference type="SUPFAM" id="SSF48452">
    <property type="entry name" value="TPR-like"/>
    <property type="match status" value="1"/>
</dbReference>